<dbReference type="EMBL" id="JAMZMK010011435">
    <property type="protein sequence ID" value="KAI7727120.1"/>
    <property type="molecule type" value="Genomic_DNA"/>
</dbReference>
<dbReference type="AlphaFoldDB" id="A0AAD5G3A8"/>
<comment type="caution">
    <text evidence="1">The sequence shown here is derived from an EMBL/GenBank/DDBJ whole genome shotgun (WGS) entry which is preliminary data.</text>
</comment>
<proteinExistence type="predicted"/>
<organism evidence="1 2">
    <name type="scientific">Ambrosia artemisiifolia</name>
    <name type="common">Common ragweed</name>
    <dbReference type="NCBI Taxonomy" id="4212"/>
    <lineage>
        <taxon>Eukaryota</taxon>
        <taxon>Viridiplantae</taxon>
        <taxon>Streptophyta</taxon>
        <taxon>Embryophyta</taxon>
        <taxon>Tracheophyta</taxon>
        <taxon>Spermatophyta</taxon>
        <taxon>Magnoliopsida</taxon>
        <taxon>eudicotyledons</taxon>
        <taxon>Gunneridae</taxon>
        <taxon>Pentapetalae</taxon>
        <taxon>asterids</taxon>
        <taxon>campanulids</taxon>
        <taxon>Asterales</taxon>
        <taxon>Asteraceae</taxon>
        <taxon>Asteroideae</taxon>
        <taxon>Heliantheae alliance</taxon>
        <taxon>Heliantheae</taxon>
        <taxon>Ambrosia</taxon>
    </lineage>
</organism>
<gene>
    <name evidence="1" type="ORF">M8C21_008072</name>
</gene>
<evidence type="ECO:0000313" key="2">
    <source>
        <dbReference type="Proteomes" id="UP001206925"/>
    </source>
</evidence>
<sequence length="33" mass="3863">MSNFATIWILLPRETELILQKLTSNFVILMGLR</sequence>
<protein>
    <submittedName>
        <fullName evidence="1">Uncharacterized protein</fullName>
    </submittedName>
</protein>
<keyword evidence="2" id="KW-1185">Reference proteome</keyword>
<accession>A0AAD5G3A8</accession>
<dbReference type="Proteomes" id="UP001206925">
    <property type="component" value="Unassembled WGS sequence"/>
</dbReference>
<name>A0AAD5G3A8_AMBAR</name>
<evidence type="ECO:0000313" key="1">
    <source>
        <dbReference type="EMBL" id="KAI7727120.1"/>
    </source>
</evidence>
<reference evidence="1" key="1">
    <citation type="submission" date="2022-06" db="EMBL/GenBank/DDBJ databases">
        <title>Uncovering the hologenomic basis of an extraordinary plant invasion.</title>
        <authorList>
            <person name="Bieker V.C."/>
            <person name="Martin M.D."/>
            <person name="Gilbert T."/>
            <person name="Hodgins K."/>
            <person name="Battlay P."/>
            <person name="Petersen B."/>
            <person name="Wilson J."/>
        </authorList>
    </citation>
    <scope>NUCLEOTIDE SEQUENCE</scope>
    <source>
        <strain evidence="1">AA19_3_7</strain>
        <tissue evidence="1">Leaf</tissue>
    </source>
</reference>